<feature type="binding site" description="covalent" evidence="8">
    <location>
        <position position="190"/>
    </location>
    <ligand>
        <name>heme c</name>
        <dbReference type="ChEBI" id="CHEBI:61717"/>
        <label>2</label>
    </ligand>
</feature>
<dbReference type="KEGG" id="slh:YH65_03690"/>
<comment type="PTM">
    <text evidence="8">Binds 2 heme groups per subunit.</text>
</comment>
<feature type="binding site" description="covalent" evidence="8">
    <location>
        <position position="50"/>
    </location>
    <ligand>
        <name>heme c</name>
        <dbReference type="ChEBI" id="CHEBI:61717"/>
        <label>1</label>
    </ligand>
</feature>
<dbReference type="AlphaFoldDB" id="A0A7U4RRM6"/>
<evidence type="ECO:0000256" key="4">
    <source>
        <dbReference type="ARBA" id="ARBA00022729"/>
    </source>
</evidence>
<name>A0A7U4RRM6_9BACT</name>
<keyword evidence="6" id="KW-0560">Oxidoreductase</keyword>
<protein>
    <submittedName>
        <fullName evidence="11">Cytochrome B6</fullName>
    </submittedName>
</protein>
<feature type="binding site" description="axial binding residue" evidence="9">
    <location>
        <position position="194"/>
    </location>
    <ligand>
        <name>heme c</name>
        <dbReference type="ChEBI" id="CHEBI:61717"/>
        <label>2</label>
    </ligand>
    <ligandPart>
        <name>Fe</name>
        <dbReference type="ChEBI" id="CHEBI:18248"/>
    </ligandPart>
</feature>
<dbReference type="Gene3D" id="1.10.760.10">
    <property type="entry name" value="Cytochrome c-like domain"/>
    <property type="match status" value="2"/>
</dbReference>
<evidence type="ECO:0000256" key="5">
    <source>
        <dbReference type="ARBA" id="ARBA00022764"/>
    </source>
</evidence>
<dbReference type="InterPro" id="IPR026259">
    <property type="entry name" value="MauG/Cytc_peroxidase"/>
</dbReference>
<evidence type="ECO:0000256" key="2">
    <source>
        <dbReference type="ARBA" id="ARBA00022617"/>
    </source>
</evidence>
<feature type="domain" description="Cytochrome c" evidence="10">
    <location>
        <begin position="25"/>
        <end position="156"/>
    </location>
</feature>
<dbReference type="InterPro" id="IPR009056">
    <property type="entry name" value="Cyt_c-like_dom"/>
</dbReference>
<evidence type="ECO:0000313" key="12">
    <source>
        <dbReference type="Proteomes" id="UP000034444"/>
    </source>
</evidence>
<evidence type="ECO:0000259" key="10">
    <source>
        <dbReference type="PROSITE" id="PS51007"/>
    </source>
</evidence>
<gene>
    <name evidence="11" type="ORF">YH65_03690</name>
</gene>
<keyword evidence="4" id="KW-0732">Signal</keyword>
<dbReference type="InterPro" id="IPR004852">
    <property type="entry name" value="Di-haem_cyt_c_peroxidsae"/>
</dbReference>
<keyword evidence="3 9" id="KW-0479">Metal-binding</keyword>
<evidence type="ECO:0000256" key="9">
    <source>
        <dbReference type="PIRSR" id="PIRSR000294-2"/>
    </source>
</evidence>
<proteinExistence type="predicted"/>
<evidence type="ECO:0000313" key="11">
    <source>
        <dbReference type="EMBL" id="AKF25941.1"/>
    </source>
</evidence>
<dbReference type="InterPro" id="IPR051395">
    <property type="entry name" value="Cytochrome_c_Peroxidase/MauG"/>
</dbReference>
<dbReference type="GO" id="GO:0009055">
    <property type="term" value="F:electron transfer activity"/>
    <property type="evidence" value="ECO:0007669"/>
    <property type="project" value="InterPro"/>
</dbReference>
<dbReference type="InterPro" id="IPR036909">
    <property type="entry name" value="Cyt_c-like_dom_sf"/>
</dbReference>
<dbReference type="EMBL" id="CP011308">
    <property type="protein sequence ID" value="AKF25941.1"/>
    <property type="molecule type" value="Genomic_DNA"/>
</dbReference>
<keyword evidence="2 8" id="KW-0349">Heme</keyword>
<keyword evidence="5" id="KW-0574">Periplasm</keyword>
<feature type="binding site" description="axial binding residue" evidence="9">
    <location>
        <position position="51"/>
    </location>
    <ligand>
        <name>heme c</name>
        <dbReference type="ChEBI" id="CHEBI:61717"/>
        <label>1</label>
    </ligand>
    <ligandPart>
        <name>Fe</name>
        <dbReference type="ChEBI" id="CHEBI:18248"/>
    </ligandPart>
</feature>
<comment type="subcellular location">
    <subcellularLocation>
        <location evidence="1">Periplasm</location>
    </subcellularLocation>
</comment>
<reference evidence="12" key="2">
    <citation type="journal article" date="2017" name="Stand. Genomic Sci.">
        <title>Complete genome sequence of the sulfur-oxidizing chemolithoautotrophic Sulfurovum lithotrophicum 42BKTT.</title>
        <authorList>
            <person name="Jeon W."/>
            <person name="Priscilla L."/>
            <person name="Park G."/>
            <person name="Lee H."/>
            <person name="Lee N."/>
            <person name="Lee D."/>
            <person name="Kwon H."/>
            <person name="Ahn I."/>
            <person name="Lee C."/>
            <person name="Lee H."/>
            <person name="Ahn J."/>
        </authorList>
    </citation>
    <scope>NUCLEOTIDE SEQUENCE [LARGE SCALE GENOMIC DNA]</scope>
    <source>
        <strain evidence="12">ATCC BAA-797 / 42BKT</strain>
    </source>
</reference>
<dbReference type="GO" id="GO:0004130">
    <property type="term" value="F:cytochrome-c peroxidase activity"/>
    <property type="evidence" value="ECO:0007669"/>
    <property type="project" value="TreeGrafter"/>
</dbReference>
<dbReference type="GO" id="GO:0020037">
    <property type="term" value="F:heme binding"/>
    <property type="evidence" value="ECO:0007669"/>
    <property type="project" value="InterPro"/>
</dbReference>
<organism evidence="11 12">
    <name type="scientific">Sulfurovum lithotrophicum</name>
    <dbReference type="NCBI Taxonomy" id="206403"/>
    <lineage>
        <taxon>Bacteria</taxon>
        <taxon>Pseudomonadati</taxon>
        <taxon>Campylobacterota</taxon>
        <taxon>Epsilonproteobacteria</taxon>
        <taxon>Campylobacterales</taxon>
        <taxon>Sulfurovaceae</taxon>
        <taxon>Sulfurovum</taxon>
    </lineage>
</organism>
<dbReference type="Pfam" id="PF00034">
    <property type="entry name" value="Cytochrom_C"/>
    <property type="match status" value="1"/>
</dbReference>
<feature type="binding site" description="covalent" evidence="8">
    <location>
        <position position="47"/>
    </location>
    <ligand>
        <name>heme c</name>
        <dbReference type="ChEBI" id="CHEBI:61717"/>
        <label>1</label>
    </ligand>
</feature>
<evidence type="ECO:0000256" key="1">
    <source>
        <dbReference type="ARBA" id="ARBA00004418"/>
    </source>
</evidence>
<dbReference type="PROSITE" id="PS51007">
    <property type="entry name" value="CYTC"/>
    <property type="match status" value="2"/>
</dbReference>
<keyword evidence="12" id="KW-1185">Reference proteome</keyword>
<comment type="cofactor">
    <cofactor evidence="8">
        <name>heme</name>
        <dbReference type="ChEBI" id="CHEBI:30413"/>
    </cofactor>
    <text evidence="8">Binds 2 heme groups.</text>
</comment>
<evidence type="ECO:0000256" key="6">
    <source>
        <dbReference type="ARBA" id="ARBA00023002"/>
    </source>
</evidence>
<feature type="domain" description="Cytochrome c" evidence="10">
    <location>
        <begin position="176"/>
        <end position="288"/>
    </location>
</feature>
<dbReference type="PIRSF" id="PIRSF000294">
    <property type="entry name" value="Cytochrome-c_peroxidase"/>
    <property type="match status" value="1"/>
</dbReference>
<accession>A0A7U4RRM6</accession>
<dbReference type="SUPFAM" id="SSF46626">
    <property type="entry name" value="Cytochrome c"/>
    <property type="match status" value="2"/>
</dbReference>
<evidence type="ECO:0000256" key="7">
    <source>
        <dbReference type="ARBA" id="ARBA00023004"/>
    </source>
</evidence>
<reference evidence="11 12" key="1">
    <citation type="submission" date="2015-04" db="EMBL/GenBank/DDBJ databases">
        <title>Complete genome sequence of Sulfurovum lithotrophicum ATCC BAA-797T.</title>
        <authorList>
            <person name="Ahn J."/>
            <person name="Park G."/>
            <person name="Jeon W."/>
            <person name="Jang Y."/>
            <person name="Jang M."/>
            <person name="Lee H."/>
            <person name="Lee H."/>
        </authorList>
    </citation>
    <scope>NUCLEOTIDE SEQUENCE [LARGE SCALE GENOMIC DNA]</scope>
    <source>
        <strain evidence="12">ATCC BAA-797 / 42BKT</strain>
    </source>
</reference>
<dbReference type="PANTHER" id="PTHR30600:SF7">
    <property type="entry name" value="CYTOCHROME C PEROXIDASE-RELATED"/>
    <property type="match status" value="1"/>
</dbReference>
<dbReference type="GO" id="GO:0046872">
    <property type="term" value="F:metal ion binding"/>
    <property type="evidence" value="ECO:0007669"/>
    <property type="project" value="UniProtKB-KW"/>
</dbReference>
<feature type="binding site" description="axial binding residue" evidence="9">
    <location>
        <position position="263"/>
    </location>
    <ligand>
        <name>heme c</name>
        <dbReference type="ChEBI" id="CHEBI:61717"/>
        <label>2</label>
    </ligand>
    <ligandPart>
        <name>Fe</name>
        <dbReference type="ChEBI" id="CHEBI:18248"/>
    </ligandPart>
</feature>
<dbReference type="GO" id="GO:0042597">
    <property type="term" value="C:periplasmic space"/>
    <property type="evidence" value="ECO:0007669"/>
    <property type="project" value="UniProtKB-SubCell"/>
</dbReference>
<evidence type="ECO:0000256" key="3">
    <source>
        <dbReference type="ARBA" id="ARBA00022723"/>
    </source>
</evidence>
<evidence type="ECO:0000256" key="8">
    <source>
        <dbReference type="PIRSR" id="PIRSR000294-1"/>
    </source>
</evidence>
<keyword evidence="7 9" id="KW-0408">Iron</keyword>
<dbReference type="Proteomes" id="UP000034444">
    <property type="component" value="Chromosome"/>
</dbReference>
<dbReference type="PANTHER" id="PTHR30600">
    <property type="entry name" value="CYTOCHROME C PEROXIDASE-RELATED"/>
    <property type="match status" value="1"/>
</dbReference>
<dbReference type="Pfam" id="PF03150">
    <property type="entry name" value="CCP_MauG"/>
    <property type="match status" value="1"/>
</dbReference>
<feature type="binding site" description="covalent" evidence="8">
    <location>
        <position position="193"/>
    </location>
    <ligand>
        <name>heme c</name>
        <dbReference type="ChEBI" id="CHEBI:61717"/>
        <label>2</label>
    </ligand>
</feature>
<sequence length="298" mass="33056">MSVYIGTALSAPIKPLPQSVKADWKKVPLGQKLFFDPHLSADGTVSCASCHDLEKGGDDGLKYSVGVSGKKGNINAPTVYNAVFNFRQFWDGRAEDLKAQVFGPIENPVEMNMTMAQTVDKLKKDPMYVSEFARIYSDGITQENVADAIAEYEKTLITPNAPFDRYLKGKQGAISREAEEGYKLFTSKGCIICHNGVNVGGNFYNKFGIFKDANSSSLGRFNITKREEDKYVFKVPSLRNVALTAPYMHDGRARTLQEAVGIMSEHQLGRYITEDEIRKIVAFLESLTGELPKSARKN</sequence>